<organism evidence="1 2">
    <name type="scientific">Dendrobium nobile</name>
    <name type="common">Orchid</name>
    <dbReference type="NCBI Taxonomy" id="94219"/>
    <lineage>
        <taxon>Eukaryota</taxon>
        <taxon>Viridiplantae</taxon>
        <taxon>Streptophyta</taxon>
        <taxon>Embryophyta</taxon>
        <taxon>Tracheophyta</taxon>
        <taxon>Spermatophyta</taxon>
        <taxon>Magnoliopsida</taxon>
        <taxon>Liliopsida</taxon>
        <taxon>Asparagales</taxon>
        <taxon>Orchidaceae</taxon>
        <taxon>Epidendroideae</taxon>
        <taxon>Malaxideae</taxon>
        <taxon>Dendrobiinae</taxon>
        <taxon>Dendrobium</taxon>
    </lineage>
</organism>
<name>A0A8T3AJ46_DENNO</name>
<evidence type="ECO:0000313" key="1">
    <source>
        <dbReference type="EMBL" id="KAI0494215.1"/>
    </source>
</evidence>
<sequence>MDITKEWPKEIWLGSEINGYTQKIEIENFPIFCSHYKLHGHDTSNCFILNPSLKNKTQNNGNRENGEEEKGVHPVMQDLPTQGKIQETKTMKTDWKAVSKEQREVLKEDVIENKQWDIVLYKEMPKTAISNNFSILEHTTNTDIDYQEYTDAMFDLNNSAKVSYESLQIKESCGTKGKSVAIPENVCPGGKGIRGGRAGS</sequence>
<comment type="caution">
    <text evidence="1">The sequence shown here is derived from an EMBL/GenBank/DDBJ whole genome shotgun (WGS) entry which is preliminary data.</text>
</comment>
<dbReference type="EMBL" id="JAGYWB010000017">
    <property type="protein sequence ID" value="KAI0494215.1"/>
    <property type="molecule type" value="Genomic_DNA"/>
</dbReference>
<evidence type="ECO:0000313" key="2">
    <source>
        <dbReference type="Proteomes" id="UP000829196"/>
    </source>
</evidence>
<gene>
    <name evidence="1" type="ORF">KFK09_024346</name>
</gene>
<proteinExistence type="predicted"/>
<accession>A0A8T3AJ46</accession>
<keyword evidence="2" id="KW-1185">Reference proteome</keyword>
<dbReference type="Proteomes" id="UP000829196">
    <property type="component" value="Unassembled WGS sequence"/>
</dbReference>
<protein>
    <submittedName>
        <fullName evidence="1">Uncharacterized protein</fullName>
    </submittedName>
</protein>
<reference evidence="1" key="1">
    <citation type="journal article" date="2022" name="Front. Genet.">
        <title>Chromosome-Scale Assembly of the Dendrobium nobile Genome Provides Insights Into the Molecular Mechanism of the Biosynthesis of the Medicinal Active Ingredient of Dendrobium.</title>
        <authorList>
            <person name="Xu Q."/>
            <person name="Niu S.-C."/>
            <person name="Li K.-L."/>
            <person name="Zheng P.-J."/>
            <person name="Zhang X.-J."/>
            <person name="Jia Y."/>
            <person name="Liu Y."/>
            <person name="Niu Y.-X."/>
            <person name="Yu L.-H."/>
            <person name="Chen D.-F."/>
            <person name="Zhang G.-Q."/>
        </authorList>
    </citation>
    <scope>NUCLEOTIDE SEQUENCE</scope>
    <source>
        <tissue evidence="1">Leaf</tissue>
    </source>
</reference>
<dbReference type="SMR" id="A0A8T3AJ46"/>
<dbReference type="OrthoDB" id="1002340at2759"/>
<dbReference type="AlphaFoldDB" id="A0A8T3AJ46"/>